<proteinExistence type="predicted"/>
<reference evidence="2 3" key="1">
    <citation type="journal article" date="2016" name="Int. J. Syst. Evol. Microbiol.">
        <title>Chitinibacter fontanus sp. nov., isolated from a spring.</title>
        <authorList>
            <person name="Sheu S.Y."/>
            <person name="Li Y.S."/>
            <person name="Young C.C."/>
            <person name="Chen W.M."/>
        </authorList>
    </citation>
    <scope>NUCLEOTIDE SEQUENCE [LARGE SCALE GENOMIC DNA]</scope>
    <source>
        <strain evidence="2 3">STM-7</strain>
    </source>
</reference>
<keyword evidence="3" id="KW-1185">Reference proteome</keyword>
<keyword evidence="1" id="KW-1133">Transmembrane helix</keyword>
<dbReference type="AlphaFoldDB" id="A0A7D5Z2X0"/>
<evidence type="ECO:0000313" key="3">
    <source>
        <dbReference type="Proteomes" id="UP000510822"/>
    </source>
</evidence>
<name>A0A7D5Z2X0_9NEIS</name>
<dbReference type="RefSeq" id="WP_180308448.1">
    <property type="nucleotide sequence ID" value="NZ_CP058952.1"/>
</dbReference>
<protein>
    <recommendedName>
        <fullName evidence="4">Methyl-accepting chemotaxis protein</fullName>
    </recommendedName>
</protein>
<keyword evidence="1" id="KW-0472">Membrane</keyword>
<dbReference type="Proteomes" id="UP000510822">
    <property type="component" value="Chromosome"/>
</dbReference>
<accession>A0A7D5Z2X0</accession>
<evidence type="ECO:0000256" key="1">
    <source>
        <dbReference type="SAM" id="Phobius"/>
    </source>
</evidence>
<dbReference type="Gene3D" id="3.30.450.20">
    <property type="entry name" value="PAS domain"/>
    <property type="match status" value="1"/>
</dbReference>
<keyword evidence="1" id="KW-0812">Transmembrane</keyword>
<gene>
    <name evidence="2" type="ORF">HZU75_07165</name>
</gene>
<dbReference type="KEGG" id="cfon:HZU75_07165"/>
<feature type="transmembrane region" description="Helical" evidence="1">
    <location>
        <begin position="12"/>
        <end position="34"/>
    </location>
</feature>
<evidence type="ECO:0008006" key="4">
    <source>
        <dbReference type="Google" id="ProtNLM"/>
    </source>
</evidence>
<dbReference type="EMBL" id="CP058952">
    <property type="protein sequence ID" value="QLI81321.1"/>
    <property type="molecule type" value="Genomic_DNA"/>
</dbReference>
<sequence length="196" mass="21862">MQTFLSTLPMRAKVLLAATLAIVVGITAMIWVIASQVYQDAERVGKARAYEQTESYAKQIEANFAQGFMLPKHLADAVMGLKGGNFPDRKTLDQMIMKLLGGFPDASGLWMLMEANALDGKDAEYAKDWPRHDPTGRYMPYITRSGDKVAQDVMLGSKQQAEAEPFRTNPTGYKPRYEESGWGIFTLYLNRVSAIL</sequence>
<organism evidence="2 3">
    <name type="scientific">Chitinibacter fontanus</name>
    <dbReference type="NCBI Taxonomy" id="1737446"/>
    <lineage>
        <taxon>Bacteria</taxon>
        <taxon>Pseudomonadati</taxon>
        <taxon>Pseudomonadota</taxon>
        <taxon>Betaproteobacteria</taxon>
        <taxon>Neisseriales</taxon>
        <taxon>Chitinibacteraceae</taxon>
        <taxon>Chitinibacter</taxon>
    </lineage>
</organism>
<evidence type="ECO:0000313" key="2">
    <source>
        <dbReference type="EMBL" id="QLI81321.1"/>
    </source>
</evidence>